<evidence type="ECO:0000256" key="22">
    <source>
        <dbReference type="PROSITE-ProRule" id="PRU10141"/>
    </source>
</evidence>
<evidence type="ECO:0000259" key="24">
    <source>
        <dbReference type="PROSITE" id="PS50011"/>
    </source>
</evidence>
<name>A0AA38SDG8_9ASTR</name>
<keyword evidence="17 23" id="KW-0472">Membrane</keyword>
<dbReference type="FunFam" id="3.30.200.20:FF:000432">
    <property type="entry name" value="LRR receptor-like serine/threonine-protein kinase EFR"/>
    <property type="match status" value="2"/>
</dbReference>
<dbReference type="GO" id="GO:0006952">
    <property type="term" value="P:defense response"/>
    <property type="evidence" value="ECO:0007669"/>
    <property type="project" value="UniProtKB-ARBA"/>
</dbReference>
<dbReference type="Gene3D" id="3.80.10.10">
    <property type="entry name" value="Ribonuclease Inhibitor"/>
    <property type="match status" value="7"/>
</dbReference>
<dbReference type="InterPro" id="IPR008271">
    <property type="entry name" value="Ser/Thr_kinase_AS"/>
</dbReference>
<comment type="catalytic activity">
    <reaction evidence="20">
        <text>L-threonyl-[protein] + ATP = O-phospho-L-threonyl-[protein] + ADP + H(+)</text>
        <dbReference type="Rhea" id="RHEA:46608"/>
        <dbReference type="Rhea" id="RHEA-COMP:11060"/>
        <dbReference type="Rhea" id="RHEA-COMP:11605"/>
        <dbReference type="ChEBI" id="CHEBI:15378"/>
        <dbReference type="ChEBI" id="CHEBI:30013"/>
        <dbReference type="ChEBI" id="CHEBI:30616"/>
        <dbReference type="ChEBI" id="CHEBI:61977"/>
        <dbReference type="ChEBI" id="CHEBI:456216"/>
        <dbReference type="EC" id="2.7.11.1"/>
    </reaction>
</comment>
<evidence type="ECO:0000256" key="21">
    <source>
        <dbReference type="ARBA" id="ARBA00048679"/>
    </source>
</evidence>
<reference evidence="25" key="1">
    <citation type="submission" date="2023-03" db="EMBL/GenBank/DDBJ databases">
        <title>Chromosome-scale reference genome and RAD-based genetic map of yellow starthistle (Centaurea solstitialis) reveal putative structural variation and QTLs associated with invader traits.</title>
        <authorList>
            <person name="Reatini B."/>
            <person name="Cang F.A."/>
            <person name="Jiang Q."/>
            <person name="Mckibben M.T.W."/>
            <person name="Barker M.S."/>
            <person name="Rieseberg L.H."/>
            <person name="Dlugosch K.M."/>
        </authorList>
    </citation>
    <scope>NUCLEOTIDE SEQUENCE</scope>
    <source>
        <strain evidence="25">CAN-66</strain>
        <tissue evidence="25">Leaf</tissue>
    </source>
</reference>
<evidence type="ECO:0000256" key="16">
    <source>
        <dbReference type="ARBA" id="ARBA00022989"/>
    </source>
</evidence>
<keyword evidence="10 23" id="KW-0812">Transmembrane</keyword>
<evidence type="ECO:0000313" key="26">
    <source>
        <dbReference type="Proteomes" id="UP001172457"/>
    </source>
</evidence>
<dbReference type="SUPFAM" id="SSF52047">
    <property type="entry name" value="RNI-like"/>
    <property type="match status" value="1"/>
</dbReference>
<gene>
    <name evidence="25" type="ORF">OSB04_026849</name>
</gene>
<evidence type="ECO:0000256" key="12">
    <source>
        <dbReference type="ARBA" id="ARBA00022737"/>
    </source>
</evidence>
<evidence type="ECO:0000256" key="3">
    <source>
        <dbReference type="ARBA" id="ARBA00008684"/>
    </source>
</evidence>
<evidence type="ECO:0000256" key="9">
    <source>
        <dbReference type="ARBA" id="ARBA00022679"/>
    </source>
</evidence>
<evidence type="ECO:0000256" key="1">
    <source>
        <dbReference type="ARBA" id="ARBA00004162"/>
    </source>
</evidence>
<keyword evidence="16 23" id="KW-1133">Transmembrane helix</keyword>
<keyword evidence="9" id="KW-0808">Transferase</keyword>
<feature type="binding site" evidence="22">
    <location>
        <position position="542"/>
    </location>
    <ligand>
        <name>ATP</name>
        <dbReference type="ChEBI" id="CHEBI:30616"/>
    </ligand>
</feature>
<dbReference type="GO" id="GO:0005886">
    <property type="term" value="C:plasma membrane"/>
    <property type="evidence" value="ECO:0007669"/>
    <property type="project" value="UniProtKB-SubCell"/>
</dbReference>
<comment type="subcellular location">
    <subcellularLocation>
        <location evidence="1">Cell membrane</location>
        <topology evidence="1">Single-pass membrane protein</topology>
    </subcellularLocation>
    <subcellularLocation>
        <location evidence="2">Membrane</location>
        <topology evidence="2">Single-pass type I membrane protein</topology>
    </subcellularLocation>
</comment>
<evidence type="ECO:0000256" key="2">
    <source>
        <dbReference type="ARBA" id="ARBA00004479"/>
    </source>
</evidence>
<dbReference type="FunFam" id="3.80.10.10:FF:000288">
    <property type="entry name" value="LRR receptor-like serine/threonine-protein kinase EFR"/>
    <property type="match status" value="2"/>
</dbReference>
<feature type="binding site" evidence="22">
    <location>
        <position position="1504"/>
    </location>
    <ligand>
        <name>ATP</name>
        <dbReference type="ChEBI" id="CHEBI:30616"/>
    </ligand>
</feature>
<dbReference type="InterPro" id="IPR001611">
    <property type="entry name" value="Leu-rich_rpt"/>
</dbReference>
<evidence type="ECO:0000256" key="4">
    <source>
        <dbReference type="ARBA" id="ARBA00012513"/>
    </source>
</evidence>
<dbReference type="GO" id="GO:0051707">
    <property type="term" value="P:response to other organism"/>
    <property type="evidence" value="ECO:0007669"/>
    <property type="project" value="UniProtKB-ARBA"/>
</dbReference>
<dbReference type="Pfam" id="PF23598">
    <property type="entry name" value="LRR_14"/>
    <property type="match status" value="1"/>
</dbReference>
<dbReference type="PANTHER" id="PTHR27008:SF596">
    <property type="entry name" value="OS02G0215500 PROTEIN"/>
    <property type="match status" value="1"/>
</dbReference>
<evidence type="ECO:0000256" key="6">
    <source>
        <dbReference type="ARBA" id="ARBA00022527"/>
    </source>
</evidence>
<evidence type="ECO:0000256" key="8">
    <source>
        <dbReference type="ARBA" id="ARBA00022614"/>
    </source>
</evidence>
<dbReference type="SMART" id="SM00220">
    <property type="entry name" value="S_TKc"/>
    <property type="match status" value="2"/>
</dbReference>
<feature type="domain" description="Protein kinase" evidence="24">
    <location>
        <begin position="513"/>
        <end position="796"/>
    </location>
</feature>
<dbReference type="InterPro" id="IPR051809">
    <property type="entry name" value="Plant_receptor-like_S/T_kinase"/>
</dbReference>
<evidence type="ECO:0000256" key="13">
    <source>
        <dbReference type="ARBA" id="ARBA00022741"/>
    </source>
</evidence>
<evidence type="ECO:0000313" key="25">
    <source>
        <dbReference type="EMBL" id="KAJ9540343.1"/>
    </source>
</evidence>
<keyword evidence="11" id="KW-0732">Signal</keyword>
<dbReference type="Pfam" id="PF00560">
    <property type="entry name" value="LRR_1"/>
    <property type="match status" value="14"/>
</dbReference>
<dbReference type="InterPro" id="IPR013210">
    <property type="entry name" value="LRR_N_plant-typ"/>
</dbReference>
<keyword evidence="15 22" id="KW-0067">ATP-binding</keyword>
<proteinExistence type="inferred from homology"/>
<feature type="transmembrane region" description="Helical" evidence="23">
    <location>
        <begin position="455"/>
        <end position="479"/>
    </location>
</feature>
<keyword evidence="19" id="KW-0325">Glycoprotein</keyword>
<keyword evidence="5" id="KW-1003">Cell membrane</keyword>
<dbReference type="SUPFAM" id="SSF56112">
    <property type="entry name" value="Protein kinase-like (PK-like)"/>
    <property type="match status" value="2"/>
</dbReference>
<protein>
    <recommendedName>
        <fullName evidence="4">non-specific serine/threonine protein kinase</fullName>
        <ecNumber evidence="4">2.7.11.1</ecNumber>
    </recommendedName>
</protein>
<evidence type="ECO:0000256" key="14">
    <source>
        <dbReference type="ARBA" id="ARBA00022777"/>
    </source>
</evidence>
<keyword evidence="18" id="KW-0675">Receptor</keyword>
<dbReference type="Pfam" id="PF00069">
    <property type="entry name" value="Pkinase"/>
    <property type="match status" value="2"/>
</dbReference>
<evidence type="ECO:0000256" key="10">
    <source>
        <dbReference type="ARBA" id="ARBA00022692"/>
    </source>
</evidence>
<keyword evidence="7" id="KW-0597">Phosphoprotein</keyword>
<keyword evidence="6" id="KW-0723">Serine/threonine-protein kinase</keyword>
<evidence type="ECO:0000256" key="7">
    <source>
        <dbReference type="ARBA" id="ARBA00022553"/>
    </source>
</evidence>
<evidence type="ECO:0000256" key="23">
    <source>
        <dbReference type="SAM" id="Phobius"/>
    </source>
</evidence>
<comment type="similarity">
    <text evidence="3">Belongs to the protein kinase superfamily. Ser/Thr protein kinase family.</text>
</comment>
<dbReference type="PANTHER" id="PTHR27008">
    <property type="entry name" value="OS04G0122200 PROTEIN"/>
    <property type="match status" value="1"/>
</dbReference>
<evidence type="ECO:0000256" key="15">
    <source>
        <dbReference type="ARBA" id="ARBA00022840"/>
    </source>
</evidence>
<keyword evidence="14" id="KW-0418">Kinase</keyword>
<keyword evidence="8" id="KW-0433">Leucine-rich repeat</keyword>
<accession>A0AA38SDG8</accession>
<dbReference type="InterPro" id="IPR017441">
    <property type="entry name" value="Protein_kinase_ATP_BS"/>
</dbReference>
<dbReference type="FunFam" id="1.10.510.10:FF:000358">
    <property type="entry name" value="Putative leucine-rich repeat receptor-like serine/threonine-protein kinase"/>
    <property type="match status" value="2"/>
</dbReference>
<dbReference type="InterPro" id="IPR000719">
    <property type="entry name" value="Prot_kinase_dom"/>
</dbReference>
<evidence type="ECO:0000256" key="19">
    <source>
        <dbReference type="ARBA" id="ARBA00023180"/>
    </source>
</evidence>
<keyword evidence="26" id="KW-1185">Reference proteome</keyword>
<evidence type="ECO:0000256" key="20">
    <source>
        <dbReference type="ARBA" id="ARBA00047899"/>
    </source>
</evidence>
<dbReference type="GO" id="GO:0004674">
    <property type="term" value="F:protein serine/threonine kinase activity"/>
    <property type="evidence" value="ECO:0007669"/>
    <property type="project" value="UniProtKB-KW"/>
</dbReference>
<comment type="caution">
    <text evidence="25">The sequence shown here is derived from an EMBL/GenBank/DDBJ whole genome shotgun (WGS) entry which is preliminary data.</text>
</comment>
<evidence type="ECO:0000256" key="18">
    <source>
        <dbReference type="ARBA" id="ARBA00023170"/>
    </source>
</evidence>
<sequence length="1771" mass="193210">MLSGKIPEFFSSMLMIKRLSLGGNNLTGGIPASIGNLTSLEWLVLSSCPLGGSIPDSFNRLGGNDLVGPFPLFIFNLSKLQLLKFPKNQLFGRLPSNLCSSQPHLQTLEFEYNNFSGILPQSISNCSELESFDASNNDFEGEIDINFGKLQYLSWLSIGLNNFETERLGGMKYFDSLSNCSNLELMQIATVQLRRELPSSFGNLTKLNFLVLPSSYISGSLPSSIGNLVSLSILSLSGNNFTGKIPESIGKFRNLGELHLDINGFSGIIPRSIGNLSSITKMYLGGNKLEGSLPKELFQLSSLSIRLDLSRNNLSGLLPAEIGNLNHLGSLYLSDNHLLGELPSSISSCISLELLDISGNFFHGLMPVSLSSLRALQFVDVSRNNFSGLIPTYLQEIPLKLLDLSHNNFEGQVYVKGVFANASALSVIGNPRLCGGIPELHLPGCRTKRRRKLSLLVVVAISLSSTVAGLALMTFVLFYCCINKKREKLSESTMTESLEKISYGRLFNATKGFSTANLIGTGGFGSVYKGVLDENGLMVAIKVLNLQVRGGSRSFMVECEALRNIRHRNLVKVITSCSSIDFQGNDFKALVYDFMPNGSLETWLHSSTIEDHLHHDRLHQLDLVQRISIAKDVAYALDYLHYRCGNVVVHRDLKPSNILLDADMVAHVGDFGLAKILSLDELRDANKSSSSHVRGTIGYAPPEYGLGNEVSTGGDMYSYGILLLEMLTRKKPIDPMFREGLSLHSYVTSALAGGLVLHIVDPKLLCDDVKEKTIMCSSFSPKTAFLVLTLVIRMYVVVSRSSIDTDHQALLEIKSKITIDPQGVLESWNDSIPLCMWQGVACGRRQQRVTRLNLRDNGLVGSLSPYIGNLTFLISMNFSNNQLHGSIPPEIGRLSRLQVLSLRQNSFTGEIPVNISSCSKLSIISFTKNKLSGKIPKSFGSMLMLKWLGLGKNKLTGGIPPSIGNLTSLEILSLSFCPLGGVIPDSFNRLKNLQTIALDENGLVGANPLFLFNLSKLEEVGIVNNQLVGSLPSNLCLSQPHLRILLLDINYLSGIFPPSISNCSELEMFDAADNFFEGEINIDFGKLRNLRYLIIGTSLLGTNGRHLGGMKYFDSLSNCSNLEHLEIGEIDLRRGIPDSLGNLTKLSSLILQSSYMLGGLPSSIGNLFSLTKLALLGNNFTGMIPESIGKLQNLGLLDIEGNSFSGIIPRSIGNMSSLTKVYLGINKLEGTIPSSIGKCKNLLLLSLYENNLSGSVPKELFQLSSLSIQLDLSRNNLSGVLPREIGNLKNLGSLDLSDNRLSGELPSGFSSYVSLQTLNLSRNFFHGSMPVSLSSLRGLEYVDVSRNNFSGHIPTYLQELVLKGLDLSYNNFEGEVSVKGVFANASAISVVGNPRLCGGVPELHLPTCRTTTSRKLPLRVVVAISLSSAIAGLALLSFVLFHCCRKKREKPADSLLTESFEKISYGRLFKATEGFSAANLIGTGGFGSVYKGILDESGLTVAIKVLNLQHRGGSRSFTAECEALRNIRHRNLVKVITSCSSIDFQGNDFKALVYDFMPNGSLETWLHSSTTVDHLHHDGLHQLNLVQRISNAKDVAYALDYLHYRCGNVVVHRDLKPSNILLDADMVAHVGDFGLAKILSLDELPDANKSSSSHVRGTIGYAPPEYGLGNDVSTSGDIYSYGILLLEMLTGKKPVDPMFREGLSLHSYATSALAGGFVLQIVDPNLLHDDVKEECLVSLLKIGVQCSFEAPQDRMDIGTVIHELLSLTVTR</sequence>
<dbReference type="PROSITE" id="PS00107">
    <property type="entry name" value="PROTEIN_KINASE_ATP"/>
    <property type="match status" value="2"/>
</dbReference>
<dbReference type="InterPro" id="IPR032675">
    <property type="entry name" value="LRR_dom_sf"/>
</dbReference>
<dbReference type="Gene3D" id="1.10.510.10">
    <property type="entry name" value="Transferase(Phosphotransferase) domain 1"/>
    <property type="match status" value="2"/>
</dbReference>
<keyword evidence="12" id="KW-0677">Repeat</keyword>
<dbReference type="InterPro" id="IPR003591">
    <property type="entry name" value="Leu-rich_rpt_typical-subtyp"/>
</dbReference>
<dbReference type="SMART" id="SM00369">
    <property type="entry name" value="LRR_TYP"/>
    <property type="match status" value="13"/>
</dbReference>
<dbReference type="InterPro" id="IPR055414">
    <property type="entry name" value="LRR_R13L4/SHOC2-like"/>
</dbReference>
<dbReference type="SUPFAM" id="SSF52058">
    <property type="entry name" value="L domain-like"/>
    <property type="match status" value="3"/>
</dbReference>
<dbReference type="FunFam" id="3.80.10.10:FF:000095">
    <property type="entry name" value="LRR receptor-like serine/threonine-protein kinase GSO1"/>
    <property type="match status" value="1"/>
</dbReference>
<evidence type="ECO:0000256" key="11">
    <source>
        <dbReference type="ARBA" id="ARBA00022729"/>
    </source>
</evidence>
<organism evidence="25 26">
    <name type="scientific">Centaurea solstitialis</name>
    <name type="common">yellow star-thistle</name>
    <dbReference type="NCBI Taxonomy" id="347529"/>
    <lineage>
        <taxon>Eukaryota</taxon>
        <taxon>Viridiplantae</taxon>
        <taxon>Streptophyta</taxon>
        <taxon>Embryophyta</taxon>
        <taxon>Tracheophyta</taxon>
        <taxon>Spermatophyta</taxon>
        <taxon>Magnoliopsida</taxon>
        <taxon>eudicotyledons</taxon>
        <taxon>Gunneridae</taxon>
        <taxon>Pentapetalae</taxon>
        <taxon>asterids</taxon>
        <taxon>campanulids</taxon>
        <taxon>Asterales</taxon>
        <taxon>Asteraceae</taxon>
        <taxon>Carduoideae</taxon>
        <taxon>Cardueae</taxon>
        <taxon>Centaureinae</taxon>
        <taxon>Centaurea</taxon>
    </lineage>
</organism>
<evidence type="ECO:0000256" key="5">
    <source>
        <dbReference type="ARBA" id="ARBA00022475"/>
    </source>
</evidence>
<evidence type="ECO:0000256" key="17">
    <source>
        <dbReference type="ARBA" id="ARBA00023136"/>
    </source>
</evidence>
<dbReference type="GO" id="GO:0005524">
    <property type="term" value="F:ATP binding"/>
    <property type="evidence" value="ECO:0007669"/>
    <property type="project" value="UniProtKB-UniRule"/>
</dbReference>
<dbReference type="Pfam" id="PF08263">
    <property type="entry name" value="LRRNT_2"/>
    <property type="match status" value="1"/>
</dbReference>
<dbReference type="Gene3D" id="3.30.200.20">
    <property type="entry name" value="Phosphorylase Kinase, domain 1"/>
    <property type="match status" value="2"/>
</dbReference>
<dbReference type="EMBL" id="JARYMX010000007">
    <property type="protein sequence ID" value="KAJ9540343.1"/>
    <property type="molecule type" value="Genomic_DNA"/>
</dbReference>
<comment type="catalytic activity">
    <reaction evidence="21">
        <text>L-seryl-[protein] + ATP = O-phospho-L-seryl-[protein] + ADP + H(+)</text>
        <dbReference type="Rhea" id="RHEA:17989"/>
        <dbReference type="Rhea" id="RHEA-COMP:9863"/>
        <dbReference type="Rhea" id="RHEA-COMP:11604"/>
        <dbReference type="ChEBI" id="CHEBI:15378"/>
        <dbReference type="ChEBI" id="CHEBI:29999"/>
        <dbReference type="ChEBI" id="CHEBI:30616"/>
        <dbReference type="ChEBI" id="CHEBI:83421"/>
        <dbReference type="ChEBI" id="CHEBI:456216"/>
        <dbReference type="EC" id="2.7.11.1"/>
    </reaction>
</comment>
<dbReference type="PROSITE" id="PS50011">
    <property type="entry name" value="PROTEIN_KINASE_DOM"/>
    <property type="match status" value="2"/>
</dbReference>
<feature type="transmembrane region" description="Helical" evidence="23">
    <location>
        <begin position="1416"/>
        <end position="1441"/>
    </location>
</feature>
<dbReference type="EC" id="2.7.11.1" evidence="4"/>
<dbReference type="PROSITE" id="PS00108">
    <property type="entry name" value="PROTEIN_KINASE_ST"/>
    <property type="match status" value="2"/>
</dbReference>
<keyword evidence="13 22" id="KW-0547">Nucleotide-binding</keyword>
<dbReference type="Proteomes" id="UP001172457">
    <property type="component" value="Chromosome 7"/>
</dbReference>
<feature type="domain" description="Protein kinase" evidence="24">
    <location>
        <begin position="1475"/>
        <end position="1765"/>
    </location>
</feature>
<dbReference type="InterPro" id="IPR011009">
    <property type="entry name" value="Kinase-like_dom_sf"/>
</dbReference>